<accession>A0A8J6TK39</accession>
<dbReference type="Pfam" id="PF04199">
    <property type="entry name" value="Cyclase"/>
    <property type="match status" value="1"/>
</dbReference>
<organism evidence="1 2">
    <name type="scientific">Candidatus Desulfolinea nitratireducens</name>
    <dbReference type="NCBI Taxonomy" id="2841698"/>
    <lineage>
        <taxon>Bacteria</taxon>
        <taxon>Bacillati</taxon>
        <taxon>Chloroflexota</taxon>
        <taxon>Anaerolineae</taxon>
        <taxon>Anaerolineales</taxon>
        <taxon>Anaerolineales incertae sedis</taxon>
        <taxon>Candidatus Desulfolinea</taxon>
    </lineage>
</organism>
<dbReference type="PANTHER" id="PTHR31118">
    <property type="entry name" value="CYCLASE-LIKE PROTEIN 2"/>
    <property type="match status" value="1"/>
</dbReference>
<name>A0A8J6TK39_9CHLR</name>
<dbReference type="AlphaFoldDB" id="A0A8J6TK39"/>
<proteinExistence type="predicted"/>
<dbReference type="GO" id="GO:0004061">
    <property type="term" value="F:arylformamidase activity"/>
    <property type="evidence" value="ECO:0007669"/>
    <property type="project" value="InterPro"/>
</dbReference>
<evidence type="ECO:0000313" key="2">
    <source>
        <dbReference type="Proteomes" id="UP000614469"/>
    </source>
</evidence>
<dbReference type="InterPro" id="IPR007325">
    <property type="entry name" value="KFase/CYL"/>
</dbReference>
<reference evidence="1 2" key="1">
    <citation type="submission" date="2020-08" db="EMBL/GenBank/DDBJ databases">
        <title>Bridging the membrane lipid divide: bacteria of the FCB group superphylum have the potential to synthesize archaeal ether lipids.</title>
        <authorList>
            <person name="Villanueva L."/>
            <person name="Von Meijenfeldt F.A.B."/>
            <person name="Westbye A.B."/>
            <person name="Yadav S."/>
            <person name="Hopmans E.C."/>
            <person name="Dutilh B.E."/>
            <person name="Sinninghe Damste J.S."/>
        </authorList>
    </citation>
    <scope>NUCLEOTIDE SEQUENCE [LARGE SCALE GENOMIC DNA]</scope>
    <source>
        <strain evidence="1">NIOZ-UU36</strain>
    </source>
</reference>
<dbReference type="InterPro" id="IPR037175">
    <property type="entry name" value="KFase_sf"/>
</dbReference>
<sequence>MKIYDISLPISPDLPVWPGDPAVVLEKTLDMDKGADANVSRLETGVHVGTHVDAPHHFLNDGRTVENLALDVLTGPAFVLHMDDEVEAITAEILDAAPIPTTTSRLLLRTKNSHLWASG</sequence>
<feature type="non-terminal residue" evidence="1">
    <location>
        <position position="119"/>
    </location>
</feature>
<dbReference type="SUPFAM" id="SSF102198">
    <property type="entry name" value="Putative cyclase"/>
    <property type="match status" value="1"/>
</dbReference>
<dbReference type="Proteomes" id="UP000614469">
    <property type="component" value="Unassembled WGS sequence"/>
</dbReference>
<dbReference type="GO" id="GO:0019441">
    <property type="term" value="P:L-tryptophan catabolic process to kynurenine"/>
    <property type="evidence" value="ECO:0007669"/>
    <property type="project" value="InterPro"/>
</dbReference>
<evidence type="ECO:0000313" key="1">
    <source>
        <dbReference type="EMBL" id="MBC8336222.1"/>
    </source>
</evidence>
<gene>
    <name evidence="1" type="ORF">H8E29_13225</name>
</gene>
<dbReference type="PANTHER" id="PTHR31118:SF32">
    <property type="entry name" value="KYNURENINE FORMAMIDASE"/>
    <property type="match status" value="1"/>
</dbReference>
<dbReference type="Gene3D" id="3.50.30.50">
    <property type="entry name" value="Putative cyclase"/>
    <property type="match status" value="1"/>
</dbReference>
<dbReference type="EMBL" id="JACNJN010000147">
    <property type="protein sequence ID" value="MBC8336222.1"/>
    <property type="molecule type" value="Genomic_DNA"/>
</dbReference>
<comment type="caution">
    <text evidence="1">The sequence shown here is derived from an EMBL/GenBank/DDBJ whole genome shotgun (WGS) entry which is preliminary data.</text>
</comment>
<protein>
    <submittedName>
        <fullName evidence="1">Cyclase family protein</fullName>
    </submittedName>
</protein>